<dbReference type="AlphaFoldDB" id="A0A9E2KQK4"/>
<evidence type="ECO:0000313" key="1">
    <source>
        <dbReference type="EMBL" id="MBU3828176.1"/>
    </source>
</evidence>
<protein>
    <submittedName>
        <fullName evidence="1">Uncharacterized protein</fullName>
    </submittedName>
</protein>
<accession>A0A9E2KQK4</accession>
<comment type="caution">
    <text evidence="1">The sequence shown here is derived from an EMBL/GenBank/DDBJ whole genome shotgun (WGS) entry which is preliminary data.</text>
</comment>
<sequence length="105" mass="12358">IDPYALISLSKTKMRIQDIKEIPSMIEILKIRKEANNLTDIDARNSKQSNMGRILQIDDNSIVQRLIRNYKLKKDRTYRLNDICCLDINSISLIQLQLYLIHLKE</sequence>
<feature type="non-terminal residue" evidence="1">
    <location>
        <position position="1"/>
    </location>
</feature>
<proteinExistence type="predicted"/>
<dbReference type="EMBL" id="JAHLFT010000043">
    <property type="protein sequence ID" value="MBU3828176.1"/>
    <property type="molecule type" value="Genomic_DNA"/>
</dbReference>
<name>A0A9E2KQK4_9LACO</name>
<reference evidence="1" key="2">
    <citation type="submission" date="2021-04" db="EMBL/GenBank/DDBJ databases">
        <authorList>
            <person name="Gilroy R."/>
        </authorList>
    </citation>
    <scope>NUCLEOTIDE SEQUENCE</scope>
    <source>
        <strain evidence="1">F6-686</strain>
    </source>
</reference>
<reference evidence="1" key="1">
    <citation type="journal article" date="2021" name="PeerJ">
        <title>Extensive microbial diversity within the chicken gut microbiome revealed by metagenomics and culture.</title>
        <authorList>
            <person name="Gilroy R."/>
            <person name="Ravi A."/>
            <person name="Getino M."/>
            <person name="Pursley I."/>
            <person name="Horton D.L."/>
            <person name="Alikhan N.F."/>
            <person name="Baker D."/>
            <person name="Gharbi K."/>
            <person name="Hall N."/>
            <person name="Watson M."/>
            <person name="Adriaenssens E.M."/>
            <person name="Foster-Nyarko E."/>
            <person name="Jarju S."/>
            <person name="Secka A."/>
            <person name="Antonio M."/>
            <person name="Oren A."/>
            <person name="Chaudhuri R.R."/>
            <person name="La Ragione R."/>
            <person name="Hildebrand F."/>
            <person name="Pallen M.J."/>
        </authorList>
    </citation>
    <scope>NUCLEOTIDE SEQUENCE</scope>
    <source>
        <strain evidence="1">F6-686</strain>
    </source>
</reference>
<gene>
    <name evidence="1" type="ORF">H9806_03360</name>
</gene>
<evidence type="ECO:0000313" key="2">
    <source>
        <dbReference type="Proteomes" id="UP000823844"/>
    </source>
</evidence>
<dbReference type="Proteomes" id="UP000823844">
    <property type="component" value="Unassembled WGS sequence"/>
</dbReference>
<organism evidence="1 2">
    <name type="scientific">Candidatus Lactobacillus pullistercoris</name>
    <dbReference type="NCBI Taxonomy" id="2838636"/>
    <lineage>
        <taxon>Bacteria</taxon>
        <taxon>Bacillati</taxon>
        <taxon>Bacillota</taxon>
        <taxon>Bacilli</taxon>
        <taxon>Lactobacillales</taxon>
        <taxon>Lactobacillaceae</taxon>
        <taxon>Lactobacillus</taxon>
    </lineage>
</organism>